<evidence type="ECO:0000313" key="1">
    <source>
        <dbReference type="EMBL" id="RMC00380.1"/>
    </source>
</evidence>
<gene>
    <name evidence="1" type="ORF">DUI87_22988</name>
</gene>
<evidence type="ECO:0008006" key="3">
    <source>
        <dbReference type="Google" id="ProtNLM"/>
    </source>
</evidence>
<evidence type="ECO:0000313" key="2">
    <source>
        <dbReference type="Proteomes" id="UP000269221"/>
    </source>
</evidence>
<reference evidence="1 2" key="1">
    <citation type="submission" date="2018-07" db="EMBL/GenBank/DDBJ databases">
        <title>A high quality draft genome assembly of the barn swallow (H. rustica rustica).</title>
        <authorList>
            <person name="Formenti G."/>
            <person name="Chiara M."/>
            <person name="Poveda L."/>
            <person name="Francoijs K.-J."/>
            <person name="Bonisoli-Alquati A."/>
            <person name="Canova L."/>
            <person name="Gianfranceschi L."/>
            <person name="Horner D.S."/>
            <person name="Saino N."/>
        </authorList>
    </citation>
    <scope>NUCLEOTIDE SEQUENCE [LARGE SCALE GENOMIC DNA]</scope>
    <source>
        <strain evidence="1">Chelidonia</strain>
        <tissue evidence="1">Blood</tissue>
    </source>
</reference>
<dbReference type="Proteomes" id="UP000269221">
    <property type="component" value="Unassembled WGS sequence"/>
</dbReference>
<protein>
    <recommendedName>
        <fullName evidence="3">Reverse transcriptase domain-containing protein</fullName>
    </recommendedName>
</protein>
<name>A0A3M0JNS4_HIRRU</name>
<organism evidence="1 2">
    <name type="scientific">Hirundo rustica rustica</name>
    <dbReference type="NCBI Taxonomy" id="333673"/>
    <lineage>
        <taxon>Eukaryota</taxon>
        <taxon>Metazoa</taxon>
        <taxon>Chordata</taxon>
        <taxon>Craniata</taxon>
        <taxon>Vertebrata</taxon>
        <taxon>Euteleostomi</taxon>
        <taxon>Archelosauria</taxon>
        <taxon>Archosauria</taxon>
        <taxon>Dinosauria</taxon>
        <taxon>Saurischia</taxon>
        <taxon>Theropoda</taxon>
        <taxon>Coelurosauria</taxon>
        <taxon>Aves</taxon>
        <taxon>Neognathae</taxon>
        <taxon>Neoaves</taxon>
        <taxon>Telluraves</taxon>
        <taxon>Australaves</taxon>
        <taxon>Passeriformes</taxon>
        <taxon>Sylvioidea</taxon>
        <taxon>Hirundinidae</taxon>
        <taxon>Hirundo</taxon>
    </lineage>
</organism>
<comment type="caution">
    <text evidence="1">The sequence shown here is derived from an EMBL/GenBank/DDBJ whole genome shotgun (WGS) entry which is preliminary data.</text>
</comment>
<dbReference type="EMBL" id="QRBI01000144">
    <property type="protein sequence ID" value="RMC00380.1"/>
    <property type="molecule type" value="Genomic_DNA"/>
</dbReference>
<dbReference type="AlphaFoldDB" id="A0A3M0JNS4"/>
<sequence>MECSLSKFANVIKPRAEVDVLEGRDVQRDLDMFERWADEALINFKEVKCKVLQPSQGNPKNGYRLCTE</sequence>
<accession>A0A3M0JNS4</accession>
<proteinExistence type="predicted"/>
<keyword evidence="2" id="KW-1185">Reference proteome</keyword>